<organism evidence="10 11">
    <name type="scientific">Actinomadura rudentiformis</name>
    <dbReference type="NCBI Taxonomy" id="359158"/>
    <lineage>
        <taxon>Bacteria</taxon>
        <taxon>Bacillati</taxon>
        <taxon>Actinomycetota</taxon>
        <taxon>Actinomycetes</taxon>
        <taxon>Streptosporangiales</taxon>
        <taxon>Thermomonosporaceae</taxon>
        <taxon>Actinomadura</taxon>
    </lineage>
</organism>
<dbReference type="EMBL" id="WBMT01000030">
    <property type="protein sequence ID" value="KAB2340352.1"/>
    <property type="molecule type" value="Genomic_DNA"/>
</dbReference>
<dbReference type="OrthoDB" id="9807115at2"/>
<dbReference type="GO" id="GO:0006865">
    <property type="term" value="P:amino acid transport"/>
    <property type="evidence" value="ECO:0007669"/>
    <property type="project" value="UniProtKB-KW"/>
</dbReference>
<dbReference type="InterPro" id="IPR052157">
    <property type="entry name" value="BCAA_transport_permease"/>
</dbReference>
<dbReference type="Proteomes" id="UP000468735">
    <property type="component" value="Unassembled WGS sequence"/>
</dbReference>
<comment type="caution">
    <text evidence="10">The sequence shown here is derived from an EMBL/GenBank/DDBJ whole genome shotgun (WGS) entry which is preliminary data.</text>
</comment>
<evidence type="ECO:0000256" key="1">
    <source>
        <dbReference type="ARBA" id="ARBA00004651"/>
    </source>
</evidence>
<keyword evidence="7 9" id="KW-0472">Membrane</keyword>
<feature type="transmembrane region" description="Helical" evidence="9">
    <location>
        <begin position="159"/>
        <end position="180"/>
    </location>
</feature>
<sequence length="320" mass="33858">MCAVVPTRPSGVADIAIHLLFAEEEGRRHVDVLLAIITLFGLYGLVTVGMAVTFAATRVVNLAQGDLVMVGAYTAAVVTGPAFGWRVTLALVGAAPLLVLIERLLLRRPLSDPLATMLVTWGVGMALRQVAELQFTSTARSVKPPIAGTVTVLTAPYPAYRLVCGLVAVAVIGLVLLAAYRTGWGLTLRAVADNPTMAALLGIDPRRLRTIAFVLGGLLAVLAGALYSPLLAVTPTMGFGLLVPVFFGLLFSRPGALATAAAAALLIAALSVLLRVWMSDVLAEVLFYLIIVAIAALRSRPWIRRYSSWLTRVRVPARAS</sequence>
<evidence type="ECO:0000313" key="11">
    <source>
        <dbReference type="Proteomes" id="UP000468735"/>
    </source>
</evidence>
<evidence type="ECO:0000256" key="3">
    <source>
        <dbReference type="ARBA" id="ARBA00022475"/>
    </source>
</evidence>
<keyword evidence="4 9" id="KW-0812">Transmembrane</keyword>
<gene>
    <name evidence="10" type="ORF">F8566_44990</name>
</gene>
<comment type="similarity">
    <text evidence="8">Belongs to the binding-protein-dependent transport system permease family. LivHM subfamily.</text>
</comment>
<dbReference type="GO" id="GO:0022857">
    <property type="term" value="F:transmembrane transporter activity"/>
    <property type="evidence" value="ECO:0007669"/>
    <property type="project" value="InterPro"/>
</dbReference>
<feature type="transmembrane region" description="Helical" evidence="9">
    <location>
        <begin position="210"/>
        <end position="227"/>
    </location>
</feature>
<keyword evidence="3" id="KW-1003">Cell membrane</keyword>
<keyword evidence="5" id="KW-0029">Amino-acid transport</keyword>
<dbReference type="CDD" id="cd06582">
    <property type="entry name" value="TM_PBP1_LivH_like"/>
    <property type="match status" value="1"/>
</dbReference>
<evidence type="ECO:0000256" key="6">
    <source>
        <dbReference type="ARBA" id="ARBA00022989"/>
    </source>
</evidence>
<proteinExistence type="inferred from homology"/>
<evidence type="ECO:0000256" key="5">
    <source>
        <dbReference type="ARBA" id="ARBA00022970"/>
    </source>
</evidence>
<accession>A0A6H9YJZ1</accession>
<evidence type="ECO:0000256" key="2">
    <source>
        <dbReference type="ARBA" id="ARBA00022448"/>
    </source>
</evidence>
<reference evidence="10 11" key="1">
    <citation type="submission" date="2019-09" db="EMBL/GenBank/DDBJ databases">
        <title>Actinomadura physcomitrii sp. nov., a novel actinomycete isolated from moss [Physcomitrium sphaericum (Ludw) Fuernr].</title>
        <authorList>
            <person name="Zhuang X."/>
            <person name="Liu C."/>
        </authorList>
    </citation>
    <scope>NUCLEOTIDE SEQUENCE [LARGE SCALE GENOMIC DNA]</scope>
    <source>
        <strain evidence="10 11">HMC1</strain>
    </source>
</reference>
<evidence type="ECO:0000256" key="7">
    <source>
        <dbReference type="ARBA" id="ARBA00023136"/>
    </source>
</evidence>
<evidence type="ECO:0000313" key="10">
    <source>
        <dbReference type="EMBL" id="KAB2340352.1"/>
    </source>
</evidence>
<feature type="transmembrane region" description="Helical" evidence="9">
    <location>
        <begin position="256"/>
        <end position="275"/>
    </location>
</feature>
<dbReference type="Pfam" id="PF02653">
    <property type="entry name" value="BPD_transp_2"/>
    <property type="match status" value="1"/>
</dbReference>
<feature type="transmembrane region" description="Helical" evidence="9">
    <location>
        <begin position="281"/>
        <end position="297"/>
    </location>
</feature>
<evidence type="ECO:0000256" key="8">
    <source>
        <dbReference type="ARBA" id="ARBA00037998"/>
    </source>
</evidence>
<keyword evidence="2" id="KW-0813">Transport</keyword>
<feature type="transmembrane region" description="Helical" evidence="9">
    <location>
        <begin position="32"/>
        <end position="56"/>
    </location>
</feature>
<evidence type="ECO:0000256" key="4">
    <source>
        <dbReference type="ARBA" id="ARBA00022692"/>
    </source>
</evidence>
<dbReference type="InterPro" id="IPR001851">
    <property type="entry name" value="ABC_transp_permease"/>
</dbReference>
<keyword evidence="6 9" id="KW-1133">Transmembrane helix</keyword>
<dbReference type="AlphaFoldDB" id="A0A6H9YJZ1"/>
<protein>
    <submittedName>
        <fullName evidence="10">Branched-chain amino acid ABC transporter permease</fullName>
    </submittedName>
</protein>
<dbReference type="PANTHER" id="PTHR11795">
    <property type="entry name" value="BRANCHED-CHAIN AMINO ACID TRANSPORT SYSTEM PERMEASE PROTEIN LIVH"/>
    <property type="match status" value="1"/>
</dbReference>
<comment type="subcellular location">
    <subcellularLocation>
        <location evidence="1">Cell membrane</location>
        <topology evidence="1">Multi-pass membrane protein</topology>
    </subcellularLocation>
</comment>
<dbReference type="GO" id="GO:0005886">
    <property type="term" value="C:plasma membrane"/>
    <property type="evidence" value="ECO:0007669"/>
    <property type="project" value="UniProtKB-SubCell"/>
</dbReference>
<keyword evidence="11" id="KW-1185">Reference proteome</keyword>
<dbReference type="PANTHER" id="PTHR11795:SF447">
    <property type="entry name" value="ABC TRANSPORTER PERMEASE PROTEIN"/>
    <property type="match status" value="1"/>
</dbReference>
<evidence type="ECO:0000256" key="9">
    <source>
        <dbReference type="SAM" id="Phobius"/>
    </source>
</evidence>
<name>A0A6H9YJZ1_9ACTN</name>